<proteinExistence type="predicted"/>
<dbReference type="InterPro" id="IPR036864">
    <property type="entry name" value="Zn2-C6_fun-type_DNA-bd_sf"/>
</dbReference>
<dbReference type="STRING" id="1182541.W9YC49"/>
<feature type="region of interest" description="Disordered" evidence="7">
    <location>
        <begin position="373"/>
        <end position="395"/>
    </location>
</feature>
<dbReference type="GO" id="GO:0000981">
    <property type="term" value="F:DNA-binding transcription factor activity, RNA polymerase II-specific"/>
    <property type="evidence" value="ECO:0007669"/>
    <property type="project" value="InterPro"/>
</dbReference>
<gene>
    <name evidence="10" type="ORF">A1O1_03533</name>
</gene>
<dbReference type="eggNOG" id="ENOG502S0TA">
    <property type="taxonomic scope" value="Eukaryota"/>
</dbReference>
<dbReference type="PROSITE" id="PS00463">
    <property type="entry name" value="ZN2_CY6_FUNGAL_1"/>
    <property type="match status" value="1"/>
</dbReference>
<dbReference type="GeneID" id="19158425"/>
<feature type="transmembrane region" description="Helical" evidence="8">
    <location>
        <begin position="539"/>
        <end position="558"/>
    </location>
</feature>
<evidence type="ECO:0000256" key="6">
    <source>
        <dbReference type="ARBA" id="ARBA00023242"/>
    </source>
</evidence>
<dbReference type="Gene3D" id="4.10.240.10">
    <property type="entry name" value="Zn(2)-C6 fungal-type DNA-binding domain"/>
    <property type="match status" value="1"/>
</dbReference>
<dbReference type="HOGENOM" id="CLU_009239_2_0_1"/>
<dbReference type="EMBL" id="AMWN01000003">
    <property type="protein sequence ID" value="EXJ90432.1"/>
    <property type="molecule type" value="Genomic_DNA"/>
</dbReference>
<feature type="region of interest" description="Disordered" evidence="7">
    <location>
        <begin position="614"/>
        <end position="689"/>
    </location>
</feature>
<sequence length="731" mass="82130">MDSSKSTVVPANDDLPLAPPKKRKLKHPRTARACLFCRRRKVRCTGTQPCDYCRAEGVRCEYDDGVERVRPGAPANSASLSPTTTSPIVHHSSGYLPRTGDYSALTPTGHQPLQRTVLSTESAPRLTRNISTEPPQTFAAGQHIGPTAGVSFLYHVWNRSEINEGEVLPAAPLTCYGDMPQPVIRQDQPFPTQEEATALLERYFRFATPTYRFLHQPTLERWMSQMIAGARLPVAEAACALIVCAQSLLYSADGDRYKDGGDEELVRSRFYFEKAKSLLNQEPGPATVVSVQARLAMCLYLLSSFRINESRFCFSLACTILTSIGLHRKTLAAHKLDLVTLESRKRTFWCAYVLDDYLSVMLGRPRTLRDEEIDQPYPRNIDDQDLLSSESPEELPQHGNLEGFIAHANLAKLMARNSDLLYPLQPLSEDQVYERTVLMLEALYSWRDGLPDFLKPREKTLVGQRTFERQNTILKLAYAHLRILVTRRCLLMDFSRLGRSSPTSEDDRALKPIQECASAICAILDTIYQLSHRGSMYQAFWFTHYVALVALSTLYVFMIQNSRSSIPQGLFPDIDSCFDKAKYCQAQLAALSPNGSQARRHYILLDRLRKRAEKDAGRLQRDGHGPASMAPPPLATSIYEQTPAVSSAMADPERPTRYSEQTDESIGRPLHGLDQWATTNPEVPGRDMNGTMGQFTPLKDDYMSQNLLGWGWENLDTVGFPGEEDIFGFQA</sequence>
<dbReference type="Pfam" id="PF00172">
    <property type="entry name" value="Zn_clus"/>
    <property type="match status" value="1"/>
</dbReference>
<evidence type="ECO:0000256" key="1">
    <source>
        <dbReference type="ARBA" id="ARBA00004123"/>
    </source>
</evidence>
<dbReference type="RefSeq" id="XP_007722626.1">
    <property type="nucleotide sequence ID" value="XM_007724436.1"/>
</dbReference>
<evidence type="ECO:0000256" key="3">
    <source>
        <dbReference type="ARBA" id="ARBA00023015"/>
    </source>
</evidence>
<keyword evidence="6" id="KW-0539">Nucleus</keyword>
<keyword evidence="3" id="KW-0805">Transcription regulation</keyword>
<dbReference type="AlphaFoldDB" id="W9YC49"/>
<feature type="compositionally biased region" description="Polar residues" evidence="7">
    <location>
        <begin position="76"/>
        <end position="87"/>
    </location>
</feature>
<dbReference type="GO" id="GO:0043565">
    <property type="term" value="F:sequence-specific DNA binding"/>
    <property type="evidence" value="ECO:0007669"/>
    <property type="project" value="TreeGrafter"/>
</dbReference>
<feature type="domain" description="Zn(2)-C6 fungal-type" evidence="9">
    <location>
        <begin position="33"/>
        <end position="62"/>
    </location>
</feature>
<keyword evidence="2" id="KW-0479">Metal-binding</keyword>
<dbReference type="SUPFAM" id="SSF57701">
    <property type="entry name" value="Zn2/Cys6 DNA-binding domain"/>
    <property type="match status" value="1"/>
</dbReference>
<dbReference type="PANTHER" id="PTHR47540">
    <property type="entry name" value="THIAMINE REPRESSIBLE GENES REGULATORY PROTEIN THI5"/>
    <property type="match status" value="1"/>
</dbReference>
<evidence type="ECO:0000256" key="7">
    <source>
        <dbReference type="SAM" id="MobiDB-lite"/>
    </source>
</evidence>
<comment type="caution">
    <text evidence="10">The sequence shown here is derived from an EMBL/GenBank/DDBJ whole genome shotgun (WGS) entry which is preliminary data.</text>
</comment>
<protein>
    <recommendedName>
        <fullName evidence="9">Zn(2)-C6 fungal-type domain-containing protein</fullName>
    </recommendedName>
</protein>
<evidence type="ECO:0000256" key="5">
    <source>
        <dbReference type="ARBA" id="ARBA00023163"/>
    </source>
</evidence>
<feature type="region of interest" description="Disordered" evidence="7">
    <location>
        <begin position="72"/>
        <end position="95"/>
    </location>
</feature>
<evidence type="ECO:0000256" key="2">
    <source>
        <dbReference type="ARBA" id="ARBA00022723"/>
    </source>
</evidence>
<dbReference type="CDD" id="cd12148">
    <property type="entry name" value="fungal_TF_MHR"/>
    <property type="match status" value="1"/>
</dbReference>
<comment type="subcellular location">
    <subcellularLocation>
        <location evidence="1">Nucleus</location>
    </subcellularLocation>
</comment>
<keyword evidence="11" id="KW-1185">Reference proteome</keyword>
<dbReference type="OrthoDB" id="2579025at2759"/>
<dbReference type="InterPro" id="IPR007219">
    <property type="entry name" value="XnlR_reg_dom"/>
</dbReference>
<keyword evidence="8" id="KW-0812">Transmembrane</keyword>
<accession>W9YC49</accession>
<dbReference type="SMART" id="SM00906">
    <property type="entry name" value="Fungal_trans"/>
    <property type="match status" value="1"/>
</dbReference>
<dbReference type="SMART" id="SM00066">
    <property type="entry name" value="GAL4"/>
    <property type="match status" value="1"/>
</dbReference>
<evidence type="ECO:0000313" key="10">
    <source>
        <dbReference type="EMBL" id="EXJ90432.1"/>
    </source>
</evidence>
<evidence type="ECO:0000313" key="11">
    <source>
        <dbReference type="Proteomes" id="UP000019484"/>
    </source>
</evidence>
<dbReference type="InterPro" id="IPR051711">
    <property type="entry name" value="Stress_Response_Reg"/>
</dbReference>
<dbReference type="Proteomes" id="UP000019484">
    <property type="component" value="Unassembled WGS sequence"/>
</dbReference>
<dbReference type="PROSITE" id="PS50048">
    <property type="entry name" value="ZN2_CY6_FUNGAL_2"/>
    <property type="match status" value="1"/>
</dbReference>
<dbReference type="GO" id="GO:0006351">
    <property type="term" value="P:DNA-templated transcription"/>
    <property type="evidence" value="ECO:0007669"/>
    <property type="project" value="InterPro"/>
</dbReference>
<feature type="compositionally biased region" description="Basic and acidic residues" evidence="7">
    <location>
        <begin position="614"/>
        <end position="624"/>
    </location>
</feature>
<evidence type="ECO:0000256" key="4">
    <source>
        <dbReference type="ARBA" id="ARBA00023125"/>
    </source>
</evidence>
<dbReference type="GO" id="GO:0008270">
    <property type="term" value="F:zinc ion binding"/>
    <property type="evidence" value="ECO:0007669"/>
    <property type="project" value="InterPro"/>
</dbReference>
<dbReference type="CDD" id="cd00067">
    <property type="entry name" value="GAL4"/>
    <property type="match status" value="1"/>
</dbReference>
<evidence type="ECO:0000259" key="9">
    <source>
        <dbReference type="PROSITE" id="PS50048"/>
    </source>
</evidence>
<dbReference type="InterPro" id="IPR001138">
    <property type="entry name" value="Zn2Cys6_DnaBD"/>
</dbReference>
<dbReference type="PANTHER" id="PTHR47540:SF2">
    <property type="entry name" value="ZN(II)2CYS6 TRANSCRIPTION FACTOR (EUROFUNG)"/>
    <property type="match status" value="1"/>
</dbReference>
<keyword evidence="8" id="KW-1133">Transmembrane helix</keyword>
<keyword evidence="8" id="KW-0472">Membrane</keyword>
<dbReference type="GO" id="GO:0045944">
    <property type="term" value="P:positive regulation of transcription by RNA polymerase II"/>
    <property type="evidence" value="ECO:0007669"/>
    <property type="project" value="TreeGrafter"/>
</dbReference>
<organism evidence="10 11">
    <name type="scientific">Capronia coronata CBS 617.96</name>
    <dbReference type="NCBI Taxonomy" id="1182541"/>
    <lineage>
        <taxon>Eukaryota</taxon>
        <taxon>Fungi</taxon>
        <taxon>Dikarya</taxon>
        <taxon>Ascomycota</taxon>
        <taxon>Pezizomycotina</taxon>
        <taxon>Eurotiomycetes</taxon>
        <taxon>Chaetothyriomycetidae</taxon>
        <taxon>Chaetothyriales</taxon>
        <taxon>Herpotrichiellaceae</taxon>
        <taxon>Capronia</taxon>
    </lineage>
</organism>
<dbReference type="Pfam" id="PF04082">
    <property type="entry name" value="Fungal_trans"/>
    <property type="match status" value="1"/>
</dbReference>
<keyword evidence="5" id="KW-0804">Transcription</keyword>
<dbReference type="GO" id="GO:0005634">
    <property type="term" value="C:nucleus"/>
    <property type="evidence" value="ECO:0007669"/>
    <property type="project" value="UniProtKB-SubCell"/>
</dbReference>
<evidence type="ECO:0000256" key="8">
    <source>
        <dbReference type="SAM" id="Phobius"/>
    </source>
</evidence>
<name>W9YC49_9EURO</name>
<keyword evidence="4" id="KW-0238">DNA-binding</keyword>
<feature type="region of interest" description="Disordered" evidence="7">
    <location>
        <begin position="1"/>
        <end position="24"/>
    </location>
</feature>
<reference evidence="10 11" key="1">
    <citation type="submission" date="2013-03" db="EMBL/GenBank/DDBJ databases">
        <title>The Genome Sequence of Capronia coronata CBS 617.96.</title>
        <authorList>
            <consortium name="The Broad Institute Genomics Platform"/>
            <person name="Cuomo C."/>
            <person name="de Hoog S."/>
            <person name="Gorbushina A."/>
            <person name="Walker B."/>
            <person name="Young S.K."/>
            <person name="Zeng Q."/>
            <person name="Gargeya S."/>
            <person name="Fitzgerald M."/>
            <person name="Haas B."/>
            <person name="Abouelleil A."/>
            <person name="Allen A.W."/>
            <person name="Alvarado L."/>
            <person name="Arachchi H.M."/>
            <person name="Berlin A.M."/>
            <person name="Chapman S.B."/>
            <person name="Gainer-Dewar J."/>
            <person name="Goldberg J."/>
            <person name="Griggs A."/>
            <person name="Gujja S."/>
            <person name="Hansen M."/>
            <person name="Howarth C."/>
            <person name="Imamovic A."/>
            <person name="Ireland A."/>
            <person name="Larimer J."/>
            <person name="McCowan C."/>
            <person name="Murphy C."/>
            <person name="Pearson M."/>
            <person name="Poon T.W."/>
            <person name="Priest M."/>
            <person name="Roberts A."/>
            <person name="Saif S."/>
            <person name="Shea T."/>
            <person name="Sisk P."/>
            <person name="Sykes S."/>
            <person name="Wortman J."/>
            <person name="Nusbaum C."/>
            <person name="Birren B."/>
        </authorList>
    </citation>
    <scope>NUCLEOTIDE SEQUENCE [LARGE SCALE GENOMIC DNA]</scope>
    <source>
        <strain evidence="10 11">CBS 617.96</strain>
    </source>
</reference>